<accession>A0A7X6PMG7</accession>
<evidence type="ECO:0000313" key="1">
    <source>
        <dbReference type="EMBL" id="NLA55333.1"/>
    </source>
</evidence>
<dbReference type="EMBL" id="JAAZHI010000076">
    <property type="protein sequence ID" value="NLA55333.1"/>
    <property type="molecule type" value="Genomic_DNA"/>
</dbReference>
<reference evidence="1 2" key="1">
    <citation type="journal article" date="2020" name="Biotechnol. Biofuels">
        <title>New insights from the biogas microbiome by comprehensive genome-resolved metagenomics of nearly 1600 species originating from multiple anaerobic digesters.</title>
        <authorList>
            <person name="Campanaro S."/>
            <person name="Treu L."/>
            <person name="Rodriguez-R L.M."/>
            <person name="Kovalovszki A."/>
            <person name="Ziels R.M."/>
            <person name="Maus I."/>
            <person name="Zhu X."/>
            <person name="Kougias P.G."/>
            <person name="Basile A."/>
            <person name="Luo G."/>
            <person name="Schluter A."/>
            <person name="Konstantinidis K.T."/>
            <person name="Angelidaki I."/>
        </authorList>
    </citation>
    <scope>NUCLEOTIDE SEQUENCE [LARGE SCALE GENOMIC DNA]</scope>
    <source>
        <strain evidence="1">AS15tlH2ME_198</strain>
    </source>
</reference>
<name>A0A7X6PMG7_9CORY</name>
<protein>
    <submittedName>
        <fullName evidence="1">Uncharacterized protein</fullName>
    </submittedName>
</protein>
<organism evidence="1 2">
    <name type="scientific">Corynebacterium humireducens</name>
    <dbReference type="NCBI Taxonomy" id="1223514"/>
    <lineage>
        <taxon>Bacteria</taxon>
        <taxon>Bacillati</taxon>
        <taxon>Actinomycetota</taxon>
        <taxon>Actinomycetes</taxon>
        <taxon>Mycobacteriales</taxon>
        <taxon>Corynebacteriaceae</taxon>
        <taxon>Corynebacterium</taxon>
    </lineage>
</organism>
<evidence type="ECO:0000313" key="2">
    <source>
        <dbReference type="Proteomes" id="UP000557899"/>
    </source>
</evidence>
<sequence length="82" mass="9072">MSDTAISATARIQPANGAPVVDFTVPGYEGPVSVTLLEWEALYLAAELTRAVFDRQRSAQIAEHTRAERFAMHGYYPEDTDQ</sequence>
<dbReference type="AlphaFoldDB" id="A0A7X6PMG7"/>
<gene>
    <name evidence="1" type="ORF">GX859_03390</name>
</gene>
<proteinExistence type="predicted"/>
<comment type="caution">
    <text evidence="1">The sequence shown here is derived from an EMBL/GenBank/DDBJ whole genome shotgun (WGS) entry which is preliminary data.</text>
</comment>
<dbReference type="Proteomes" id="UP000557899">
    <property type="component" value="Unassembled WGS sequence"/>
</dbReference>